<evidence type="ECO:0000313" key="3">
    <source>
        <dbReference type="Proteomes" id="UP000827092"/>
    </source>
</evidence>
<sequence>MGGGARKLPSNGSEVTPKRIRKTRTIGSTCAKCARSEERDRCNRITQALLTTPEGADDFFPFTLQEDALEQTIP</sequence>
<dbReference type="AlphaFoldDB" id="A0AAV6VEE0"/>
<accession>A0AAV6VEE0</accession>
<proteinExistence type="predicted"/>
<comment type="caution">
    <text evidence="2">The sequence shown here is derived from an EMBL/GenBank/DDBJ whole genome shotgun (WGS) entry which is preliminary data.</text>
</comment>
<organism evidence="2 3">
    <name type="scientific">Oedothorax gibbosus</name>
    <dbReference type="NCBI Taxonomy" id="931172"/>
    <lineage>
        <taxon>Eukaryota</taxon>
        <taxon>Metazoa</taxon>
        <taxon>Ecdysozoa</taxon>
        <taxon>Arthropoda</taxon>
        <taxon>Chelicerata</taxon>
        <taxon>Arachnida</taxon>
        <taxon>Araneae</taxon>
        <taxon>Araneomorphae</taxon>
        <taxon>Entelegynae</taxon>
        <taxon>Araneoidea</taxon>
        <taxon>Linyphiidae</taxon>
        <taxon>Erigoninae</taxon>
        <taxon>Oedothorax</taxon>
    </lineage>
</organism>
<keyword evidence="3" id="KW-1185">Reference proteome</keyword>
<dbReference type="EMBL" id="JAFNEN010000094">
    <property type="protein sequence ID" value="KAG8195064.1"/>
    <property type="molecule type" value="Genomic_DNA"/>
</dbReference>
<gene>
    <name evidence="2" type="ORF">JTE90_029643</name>
</gene>
<name>A0AAV6VEE0_9ARAC</name>
<dbReference type="Proteomes" id="UP000827092">
    <property type="component" value="Unassembled WGS sequence"/>
</dbReference>
<feature type="region of interest" description="Disordered" evidence="1">
    <location>
        <begin position="1"/>
        <end position="21"/>
    </location>
</feature>
<evidence type="ECO:0000313" key="2">
    <source>
        <dbReference type="EMBL" id="KAG8195064.1"/>
    </source>
</evidence>
<protein>
    <submittedName>
        <fullName evidence="2">Uncharacterized protein</fullName>
    </submittedName>
</protein>
<evidence type="ECO:0000256" key="1">
    <source>
        <dbReference type="SAM" id="MobiDB-lite"/>
    </source>
</evidence>
<reference evidence="2 3" key="1">
    <citation type="journal article" date="2022" name="Nat. Ecol. Evol.">
        <title>A masculinizing supergene underlies an exaggerated male reproductive morph in a spider.</title>
        <authorList>
            <person name="Hendrickx F."/>
            <person name="De Corte Z."/>
            <person name="Sonet G."/>
            <person name="Van Belleghem S.M."/>
            <person name="Kostlbacher S."/>
            <person name="Vangestel C."/>
        </authorList>
    </citation>
    <scope>NUCLEOTIDE SEQUENCE [LARGE SCALE GENOMIC DNA]</scope>
    <source>
        <strain evidence="2">W744_W776</strain>
    </source>
</reference>